<organism evidence="1 2">
    <name type="scientific">Roseiconus lacunae</name>
    <dbReference type="NCBI Taxonomy" id="2605694"/>
    <lineage>
        <taxon>Bacteria</taxon>
        <taxon>Pseudomonadati</taxon>
        <taxon>Planctomycetota</taxon>
        <taxon>Planctomycetia</taxon>
        <taxon>Pirellulales</taxon>
        <taxon>Pirellulaceae</taxon>
        <taxon>Roseiconus</taxon>
    </lineage>
</organism>
<proteinExistence type="predicted"/>
<dbReference type="EMBL" id="JASZZN010000005">
    <property type="protein sequence ID" value="MDM4015606.1"/>
    <property type="molecule type" value="Genomic_DNA"/>
</dbReference>
<evidence type="ECO:0008006" key="3">
    <source>
        <dbReference type="Google" id="ProtNLM"/>
    </source>
</evidence>
<accession>A0ABT7PGK7</accession>
<dbReference type="RefSeq" id="WP_149495652.1">
    <property type="nucleotide sequence ID" value="NZ_CP141221.1"/>
</dbReference>
<comment type="caution">
    <text evidence="1">The sequence shown here is derived from an EMBL/GenBank/DDBJ whole genome shotgun (WGS) entry which is preliminary data.</text>
</comment>
<dbReference type="Proteomes" id="UP001239462">
    <property type="component" value="Unassembled WGS sequence"/>
</dbReference>
<keyword evidence="2" id="KW-1185">Reference proteome</keyword>
<sequence>MTYLEELREIVLADRKISANEVTLIEKFLVANKKLDLTDIKFLVELMKAADEICPEFDEILFPCVRSVILEDGEISREESVLLMEMLCSGDSIRQSERNLIDGLFQQTRAVAPEFSRLYEAVFG</sequence>
<name>A0ABT7PGK7_9BACT</name>
<evidence type="ECO:0000313" key="2">
    <source>
        <dbReference type="Proteomes" id="UP001239462"/>
    </source>
</evidence>
<gene>
    <name evidence="1" type="ORF">QTN89_09215</name>
</gene>
<evidence type="ECO:0000313" key="1">
    <source>
        <dbReference type="EMBL" id="MDM4015606.1"/>
    </source>
</evidence>
<reference evidence="1 2" key="1">
    <citation type="submission" date="2023-06" db="EMBL/GenBank/DDBJ databases">
        <title>Roseiconus lacunae JC819 isolated from Gulf of Mannar region, Tamil Nadu.</title>
        <authorList>
            <person name="Pk S."/>
            <person name="Ch S."/>
            <person name="Ch V.R."/>
        </authorList>
    </citation>
    <scope>NUCLEOTIDE SEQUENCE [LARGE SCALE GENOMIC DNA]</scope>
    <source>
        <strain evidence="1 2">JC819</strain>
    </source>
</reference>
<protein>
    <recommendedName>
        <fullName evidence="3">Co-chaperone DjlA N-terminal domain-containing protein</fullName>
    </recommendedName>
</protein>
<dbReference type="InterPro" id="IPR029024">
    <property type="entry name" value="TerB-like"/>
</dbReference>
<dbReference type="SUPFAM" id="SSF158682">
    <property type="entry name" value="TerB-like"/>
    <property type="match status" value="1"/>
</dbReference>